<feature type="domain" description="Csp protease B prodomain" evidence="9">
    <location>
        <begin position="11"/>
        <end position="101"/>
    </location>
</feature>
<dbReference type="PROSITE" id="PS51892">
    <property type="entry name" value="SUBTILASE"/>
    <property type="match status" value="1"/>
</dbReference>
<dbReference type="PROSITE" id="PS00138">
    <property type="entry name" value="SUBTILASE_SER"/>
    <property type="match status" value="1"/>
</dbReference>
<evidence type="ECO:0000313" key="10">
    <source>
        <dbReference type="EMBL" id="PPV12504.1"/>
    </source>
</evidence>
<name>A0A2S7F6I5_CLOBU</name>
<comment type="similarity">
    <text evidence="1 6 7">Belongs to the peptidase S8 family.</text>
</comment>
<keyword evidence="3 6" id="KW-0378">Hydrolase</keyword>
<dbReference type="GO" id="GO:0004252">
    <property type="term" value="F:serine-type endopeptidase activity"/>
    <property type="evidence" value="ECO:0007669"/>
    <property type="project" value="UniProtKB-UniRule"/>
</dbReference>
<feature type="domain" description="Peptidase S8/S53" evidence="8">
    <location>
        <begin position="715"/>
        <end position="911"/>
    </location>
</feature>
<evidence type="ECO:0000259" key="9">
    <source>
        <dbReference type="Pfam" id="PF18425"/>
    </source>
</evidence>
<dbReference type="InterPro" id="IPR050131">
    <property type="entry name" value="Peptidase_S8_subtilisin-like"/>
</dbReference>
<dbReference type="PROSITE" id="PS00136">
    <property type="entry name" value="SUBTILASE_ASP"/>
    <property type="match status" value="2"/>
</dbReference>
<dbReference type="AlphaFoldDB" id="A0A2S7F6I5"/>
<dbReference type="Gene3D" id="3.40.50.200">
    <property type="entry name" value="Peptidase S8/S53 domain"/>
    <property type="match status" value="2"/>
</dbReference>
<keyword evidence="2 6" id="KW-0645">Protease</keyword>
<evidence type="ECO:0000256" key="7">
    <source>
        <dbReference type="RuleBase" id="RU003355"/>
    </source>
</evidence>
<feature type="domain" description="Peptidase S8/S53" evidence="8">
    <location>
        <begin position="431"/>
        <end position="519"/>
    </location>
</feature>
<evidence type="ECO:0000256" key="2">
    <source>
        <dbReference type="ARBA" id="ARBA00022670"/>
    </source>
</evidence>
<feature type="domain" description="Peptidase S8/S53" evidence="8">
    <location>
        <begin position="127"/>
        <end position="305"/>
    </location>
</feature>
<accession>A0A2S7F6I5</accession>
<evidence type="ECO:0000256" key="4">
    <source>
        <dbReference type="ARBA" id="ARBA00022825"/>
    </source>
</evidence>
<dbReference type="Gene3D" id="3.30.70.2980">
    <property type="match status" value="1"/>
</dbReference>
<dbReference type="PANTHER" id="PTHR43806:SF11">
    <property type="entry name" value="CEREVISIN-RELATED"/>
    <property type="match status" value="1"/>
</dbReference>
<protein>
    <submittedName>
        <fullName evidence="10">Peptidase S8</fullName>
    </submittedName>
</protein>
<reference evidence="10 11" key="1">
    <citation type="submission" date="2016-01" db="EMBL/GenBank/DDBJ databases">
        <title>Characterization of the Clostridium difficile lineages that are prevalent in Hong Kong and China.</title>
        <authorList>
            <person name="Kwok J.S.-L."/>
            <person name="Lam W.-Y."/>
            <person name="Ip M."/>
            <person name="Chan T.-F."/>
            <person name="Hawkey P.M."/>
            <person name="Tsui S.K.-W."/>
        </authorList>
    </citation>
    <scope>NUCLEOTIDE SEQUENCE [LARGE SCALE GENOMIC DNA]</scope>
    <source>
        <strain evidence="10 11">300064</strain>
    </source>
</reference>
<dbReference type="Pfam" id="PF00082">
    <property type="entry name" value="Peptidase_S8"/>
    <property type="match status" value="4"/>
</dbReference>
<gene>
    <name evidence="10" type="ORF">AWN73_04860</name>
</gene>
<dbReference type="RefSeq" id="WP_043664364.1">
    <property type="nucleotide sequence ID" value="NZ_JSEG01000011.1"/>
</dbReference>
<organism evidence="10 11">
    <name type="scientific">Clostridium butyricum</name>
    <dbReference type="NCBI Taxonomy" id="1492"/>
    <lineage>
        <taxon>Bacteria</taxon>
        <taxon>Bacillati</taxon>
        <taxon>Bacillota</taxon>
        <taxon>Clostridia</taxon>
        <taxon>Eubacteriales</taxon>
        <taxon>Clostridiaceae</taxon>
        <taxon>Clostridium</taxon>
    </lineage>
</organism>
<evidence type="ECO:0000259" key="8">
    <source>
        <dbReference type="Pfam" id="PF00082"/>
    </source>
</evidence>
<dbReference type="InterPro" id="IPR036852">
    <property type="entry name" value="Peptidase_S8/S53_dom_sf"/>
</dbReference>
<dbReference type="Proteomes" id="UP000238081">
    <property type="component" value="Unassembled WGS sequence"/>
</dbReference>
<dbReference type="PROSITE" id="PS00137">
    <property type="entry name" value="SUBTILASE_HIS"/>
    <property type="match status" value="1"/>
</dbReference>
<dbReference type="InterPro" id="IPR041365">
    <property type="entry name" value="CspB_prodomain"/>
</dbReference>
<comment type="caution">
    <text evidence="10">The sequence shown here is derived from an EMBL/GenBank/DDBJ whole genome shotgun (WGS) entry which is preliminary data.</text>
</comment>
<dbReference type="Pfam" id="PF18425">
    <property type="entry name" value="CspB_prodomain"/>
    <property type="match status" value="1"/>
</dbReference>
<feature type="active site" description="Charge relay system" evidence="5 6">
    <location>
        <position position="504"/>
    </location>
</feature>
<dbReference type="SUPFAM" id="SSF52743">
    <property type="entry name" value="Subtilisin-like"/>
    <property type="match status" value="2"/>
</dbReference>
<dbReference type="EMBL" id="LRDH01000140">
    <property type="protein sequence ID" value="PPV12504.1"/>
    <property type="molecule type" value="Genomic_DNA"/>
</dbReference>
<dbReference type="InterPro" id="IPR022398">
    <property type="entry name" value="Peptidase_S8_His-AS"/>
</dbReference>
<proteinExistence type="inferred from homology"/>
<evidence type="ECO:0000256" key="1">
    <source>
        <dbReference type="ARBA" id="ARBA00011073"/>
    </source>
</evidence>
<evidence type="ECO:0000256" key="3">
    <source>
        <dbReference type="ARBA" id="ARBA00022801"/>
    </source>
</evidence>
<dbReference type="InterPro" id="IPR023827">
    <property type="entry name" value="Peptidase_S8_Asp-AS"/>
</dbReference>
<dbReference type="Gene3D" id="2.60.120.1290">
    <property type="match status" value="2"/>
</dbReference>
<dbReference type="PRINTS" id="PR00723">
    <property type="entry name" value="SUBTILISIN"/>
</dbReference>
<dbReference type="InterPro" id="IPR015500">
    <property type="entry name" value="Peptidase_S8_subtilisin-rel"/>
</dbReference>
<feature type="domain" description="Peptidase S8/S53" evidence="8">
    <location>
        <begin position="1050"/>
        <end position="1145"/>
    </location>
</feature>
<feature type="active site" description="Charge relay system" evidence="5 6">
    <location>
        <position position="136"/>
    </location>
</feature>
<dbReference type="CDD" id="cd07478">
    <property type="entry name" value="Peptidases_S8_CspA-like"/>
    <property type="match status" value="2"/>
</dbReference>
<evidence type="ECO:0000256" key="5">
    <source>
        <dbReference type="PIRSR" id="PIRSR615500-1"/>
    </source>
</evidence>
<dbReference type="InterPro" id="IPR034045">
    <property type="entry name" value="Pep_S8_CspA-like"/>
</dbReference>
<keyword evidence="4 6" id="KW-0720">Serine protease</keyword>
<dbReference type="InterPro" id="IPR023828">
    <property type="entry name" value="Peptidase_S8_Ser-AS"/>
</dbReference>
<evidence type="ECO:0000313" key="11">
    <source>
        <dbReference type="Proteomes" id="UP000238081"/>
    </source>
</evidence>
<feature type="active site" description="Charge relay system" evidence="5 6">
    <location>
        <position position="194"/>
    </location>
</feature>
<evidence type="ECO:0000256" key="6">
    <source>
        <dbReference type="PROSITE-ProRule" id="PRU01240"/>
    </source>
</evidence>
<sequence length="1234" mass="136405">MANLEHNATSKTDASIGLLANVPKSILNRIYGKLNIQTYGEEKIELTILYRYTSQSAKDLVESLGGEFYDLNFNFALVYIPIIKLKDLATSSEIQYMELPKGLIESDLESNREACVLQTYSSYNISGKGVIVGFIDSGIDYMHPAFMDEKGNTRIEYIYDLSDGNKIYDKNEIDRAIKSENPYSIVPQQDLTGHGTHVAGEACGGGKIPARYRGVAPESSIIMVKGSRGKWVLSSQIMVGLKFLLDKSKELDMPIVVNISLSTNDGAHNGTSLLEQYISAIANLERVTIVIAAGNEGDAGHHAGGEFQKIQSRSFTVASDESMIVINIYKSILPDITINIIGPTGQQSGYIKISQGYFNGNIGRDRFDIYVSGPKPFGLESEIQIIITSISSDYLIPGTWSIELDVINDYEGSYSIWLPISEGLNPETKFLDSNQFNTLGIPATVNNIIAVGSYNGRTNTLSSYSGRGEQVSCTQLIRPDIVAPGENVIGPLPGGGYDTKTGTSMATPIVAGICALFNEWGIIKGNDPYLFGQRLKYYLVKGAQRSRSDISYPNPSWGYGTICANESFFILESDLNILMSRNLNRDNELGIESSSNNYMETNDVAKNVSAAINVLNNAMKNQNIDPNEIIGLIVQYYTEEDLVEINKLPNTSAVSISEAYAVVRIPIKEASKLIPYVKEIPNIYNVNLYTLSSLSPVEASGVSLFSDNPYLLLDGTDVIVGILDSGIDYLNKEFMREDDTTRILRIWDQTIEGDKPVENLKLGTEYTESQINEAIKISKEGGDPYSIVPSKDEIGHGTMSAGVIGGRGINPDLLGAAPNCNFIVVKIKPVGDFVLKYGGVSTDKIAYGNIELILAIRYLRIISSKLKKPMVIYFPFGTNTGAHDGTGDMEGVLEAQGRRNGIVAVVGTGNQGDTQTHIEGKFEQDEKMKTIRIKIGKNQRDLNFQIYCQKPDKIEIGIVSPSGEVLDKLDIKFRKIEDYKFIYEGTSVTIVYLYPDEYNADETIIIKFKDIREGIWQIRLYGEKIVDGRYWAWLPQRELLDSETRFFDPTQRTTLTIPGTARGVLVTAYYNQDLNSTVSKSGRGYTRDGRIKPDIAAGGVNAIVAKPGGGTTVATGSSVATAVLAGCCALILQWAIINGNDPDVRARKLISYVVRGAKMRQGDIYPNIDWGYGMLDMKNIFDSFRSQKQLKEIRDSIDKDGNLKYIEFSIIRKRVINKLYDEFTKNNLFFRIPR</sequence>
<dbReference type="InterPro" id="IPR000209">
    <property type="entry name" value="Peptidase_S8/S53_dom"/>
</dbReference>
<dbReference type="GO" id="GO:0006508">
    <property type="term" value="P:proteolysis"/>
    <property type="evidence" value="ECO:0007669"/>
    <property type="project" value="UniProtKB-KW"/>
</dbReference>
<dbReference type="PANTHER" id="PTHR43806">
    <property type="entry name" value="PEPTIDASE S8"/>
    <property type="match status" value="1"/>
</dbReference>